<dbReference type="Proteomes" id="UP001165396">
    <property type="component" value="Unassembled WGS sequence"/>
</dbReference>
<gene>
    <name evidence="1" type="ORF">NTA49_00425</name>
</gene>
<dbReference type="RefSeq" id="WP_258292674.1">
    <property type="nucleotide sequence ID" value="NZ_JANKJG010000001.1"/>
</dbReference>
<evidence type="ECO:0000313" key="2">
    <source>
        <dbReference type="Proteomes" id="UP001165396"/>
    </source>
</evidence>
<comment type="caution">
    <text evidence="1">The sequence shown here is derived from an EMBL/GenBank/DDBJ whole genome shotgun (WGS) entry which is preliminary data.</text>
</comment>
<proteinExistence type="predicted"/>
<accession>A0ABT1YVT2</accession>
<dbReference type="EMBL" id="JANKJG010000001">
    <property type="protein sequence ID" value="MCR8824993.1"/>
    <property type="molecule type" value="Genomic_DNA"/>
</dbReference>
<sequence length="253" mass="27345">MRILIHAGFHKTGTTTMQKTLRANRKVLRPCRIVLRPDMVALCEAARAYSVSRSQTDLALIQYEAASLAESWGTETADVVLSSEDLSGHMPGRRGLTTYDATPRIMRALTQAIAAALPNAEQVLYFTTRAADPWLRSCYVQHLRATRITLSAAEYAARMAASADLDGIVAQVAAAVPGIRVVAQPLEGCTTPLGPLAPLLDVLGIAPETLNSRPPENTSPPPGLTDAMLALNRSDLSDADWRVARDALKREDF</sequence>
<keyword evidence="2" id="KW-1185">Reference proteome</keyword>
<dbReference type="Gene3D" id="3.40.50.300">
    <property type="entry name" value="P-loop containing nucleotide triphosphate hydrolases"/>
    <property type="match status" value="1"/>
</dbReference>
<reference evidence="1" key="1">
    <citation type="submission" date="2022-07" db="EMBL/GenBank/DDBJ databases">
        <title>Pseudosulfitobacter sp. strain AP-MA-4, whole genome sequence.</title>
        <authorList>
            <person name="Jiang Y."/>
        </authorList>
    </citation>
    <scope>NUCLEOTIDE SEQUENCE</scope>
    <source>
        <strain evidence="1">AP-MA-4</strain>
    </source>
</reference>
<evidence type="ECO:0008006" key="3">
    <source>
        <dbReference type="Google" id="ProtNLM"/>
    </source>
</evidence>
<dbReference type="InterPro" id="IPR027417">
    <property type="entry name" value="P-loop_NTPase"/>
</dbReference>
<protein>
    <recommendedName>
        <fullName evidence="3">Sulfotransferase family protein</fullName>
    </recommendedName>
</protein>
<dbReference type="SUPFAM" id="SSF52540">
    <property type="entry name" value="P-loop containing nucleoside triphosphate hydrolases"/>
    <property type="match status" value="1"/>
</dbReference>
<evidence type="ECO:0000313" key="1">
    <source>
        <dbReference type="EMBL" id="MCR8824993.1"/>
    </source>
</evidence>
<organism evidence="1 2">
    <name type="scientific">Pseudosulfitobacter koreensis</name>
    <dbReference type="NCBI Taxonomy" id="2968472"/>
    <lineage>
        <taxon>Bacteria</taxon>
        <taxon>Pseudomonadati</taxon>
        <taxon>Pseudomonadota</taxon>
        <taxon>Alphaproteobacteria</taxon>
        <taxon>Rhodobacterales</taxon>
        <taxon>Roseobacteraceae</taxon>
        <taxon>Pseudosulfitobacter</taxon>
    </lineage>
</organism>
<name>A0ABT1YVT2_9RHOB</name>